<keyword evidence="2" id="KW-0808">Transferase</keyword>
<evidence type="ECO:0000313" key="2">
    <source>
        <dbReference type="EMBL" id="MQQ08787.1"/>
    </source>
</evidence>
<feature type="domain" description="Glycosyl transferase family 25" evidence="1">
    <location>
        <begin position="5"/>
        <end position="178"/>
    </location>
</feature>
<comment type="caution">
    <text evidence="2">The sequence shown here is derived from an EMBL/GenBank/DDBJ whole genome shotgun (WGS) entry which is preliminary data.</text>
</comment>
<protein>
    <submittedName>
        <fullName evidence="2">Glycosyl transferase</fullName>
    </submittedName>
</protein>
<sequence length="279" mass="30675">MKLATYLISLTRATGRHAQMGVTLAEAQVEAEYVEAVDLQDTPEDKLLQQCKSFGPWGVFAPGNMACTLSHAKVWETFLASDADVALVLEDDVFLSPELHHWLEDLSWWPEGCQMVSLEFWRSKSMRVLLGASSRSHLGRKIAPMLSRYPGAAGYMLTRKGAEVLLGQAPFDMTVDALLFNPMVSAPARDLKPYQIAPALIKQGNTPPDEDSFLGHAARKPSGELLKRQKRLRGIAELKAVPLQLLRLVTGRARLARVTYADRTFTDDSAAAAAQAQTA</sequence>
<dbReference type="EMBL" id="WIBF01000005">
    <property type="protein sequence ID" value="MQQ08787.1"/>
    <property type="molecule type" value="Genomic_DNA"/>
</dbReference>
<accession>A0A843YJ95</accession>
<dbReference type="CDD" id="cd06532">
    <property type="entry name" value="Glyco_transf_25"/>
    <property type="match status" value="1"/>
</dbReference>
<organism evidence="2 3">
    <name type="scientific">Tritonibacter litoralis</name>
    <dbReference type="NCBI Taxonomy" id="2662264"/>
    <lineage>
        <taxon>Bacteria</taxon>
        <taxon>Pseudomonadati</taxon>
        <taxon>Pseudomonadota</taxon>
        <taxon>Alphaproteobacteria</taxon>
        <taxon>Rhodobacterales</taxon>
        <taxon>Paracoccaceae</taxon>
        <taxon>Tritonibacter</taxon>
    </lineage>
</organism>
<proteinExistence type="predicted"/>
<keyword evidence="3" id="KW-1185">Reference proteome</keyword>
<dbReference type="GO" id="GO:0016740">
    <property type="term" value="F:transferase activity"/>
    <property type="evidence" value="ECO:0007669"/>
    <property type="project" value="UniProtKB-KW"/>
</dbReference>
<dbReference type="InterPro" id="IPR002654">
    <property type="entry name" value="Glyco_trans_25"/>
</dbReference>
<dbReference type="Pfam" id="PF01755">
    <property type="entry name" value="Glyco_transf_25"/>
    <property type="match status" value="1"/>
</dbReference>
<gene>
    <name evidence="2" type="ORF">GFB49_10005</name>
</gene>
<reference evidence="2 3" key="1">
    <citation type="submission" date="2019-10" db="EMBL/GenBank/DDBJ databases">
        <title>Epibacterium sp. nov., isolated from seawater.</title>
        <authorList>
            <person name="Zhang X."/>
            <person name="Li N."/>
        </authorList>
    </citation>
    <scope>NUCLEOTIDE SEQUENCE [LARGE SCALE GENOMIC DNA]</scope>
    <source>
        <strain evidence="2 3">SM1979</strain>
    </source>
</reference>
<dbReference type="Proteomes" id="UP000444174">
    <property type="component" value="Unassembled WGS sequence"/>
</dbReference>
<evidence type="ECO:0000313" key="3">
    <source>
        <dbReference type="Proteomes" id="UP000444174"/>
    </source>
</evidence>
<evidence type="ECO:0000259" key="1">
    <source>
        <dbReference type="Pfam" id="PF01755"/>
    </source>
</evidence>
<name>A0A843YJ95_9RHOB</name>
<dbReference type="AlphaFoldDB" id="A0A843YJ95"/>
<dbReference type="RefSeq" id="WP_153215730.1">
    <property type="nucleotide sequence ID" value="NZ_WIBF01000005.1"/>
</dbReference>